<organism evidence="2 3">
    <name type="scientific">Symbiodinium pilosum</name>
    <name type="common">Dinoflagellate</name>
    <dbReference type="NCBI Taxonomy" id="2952"/>
    <lineage>
        <taxon>Eukaryota</taxon>
        <taxon>Sar</taxon>
        <taxon>Alveolata</taxon>
        <taxon>Dinophyceae</taxon>
        <taxon>Suessiales</taxon>
        <taxon>Symbiodiniaceae</taxon>
        <taxon>Symbiodinium</taxon>
    </lineage>
</organism>
<evidence type="ECO:0000313" key="3">
    <source>
        <dbReference type="Proteomes" id="UP000649617"/>
    </source>
</evidence>
<keyword evidence="3" id="KW-1185">Reference proteome</keyword>
<feature type="compositionally biased region" description="Low complexity" evidence="1">
    <location>
        <begin position="7"/>
        <end position="23"/>
    </location>
</feature>
<gene>
    <name evidence="2" type="ORF">SPIL2461_LOCUS21221</name>
</gene>
<proteinExistence type="predicted"/>
<name>A0A812XIC7_SYMPI</name>
<accession>A0A812XIC7</accession>
<protein>
    <submittedName>
        <fullName evidence="2">Uncharacterized protein</fullName>
    </submittedName>
</protein>
<reference evidence="2" key="1">
    <citation type="submission" date="2021-02" db="EMBL/GenBank/DDBJ databases">
        <authorList>
            <person name="Dougan E. K."/>
            <person name="Rhodes N."/>
            <person name="Thang M."/>
            <person name="Chan C."/>
        </authorList>
    </citation>
    <scope>NUCLEOTIDE SEQUENCE</scope>
</reference>
<sequence length="197" mass="21947">MFGSPISARADPSSGRAASRSASPFRQGRAPHTSHTSHTLPGPPGTQRLPRAVVEHLRLVHLTQLDELSDLRTRLRATRDLERRRHELQQQVLVMRHREEQLATEVAATARHLAGRHQALGKLRLELADLDKSCSNVEAHIRVLRNIADKLSADALAEDTASELHNPISTSNCTHLVKADPLHVHFMHGLLDEMEQV</sequence>
<dbReference type="AlphaFoldDB" id="A0A812XIC7"/>
<dbReference type="OrthoDB" id="10525105at2759"/>
<comment type="caution">
    <text evidence="2">The sequence shown here is derived from an EMBL/GenBank/DDBJ whole genome shotgun (WGS) entry which is preliminary data.</text>
</comment>
<dbReference type="EMBL" id="CAJNIZ010046058">
    <property type="protein sequence ID" value="CAE7738230.1"/>
    <property type="molecule type" value="Genomic_DNA"/>
</dbReference>
<evidence type="ECO:0000256" key="1">
    <source>
        <dbReference type="SAM" id="MobiDB-lite"/>
    </source>
</evidence>
<dbReference type="Proteomes" id="UP000649617">
    <property type="component" value="Unassembled WGS sequence"/>
</dbReference>
<evidence type="ECO:0000313" key="2">
    <source>
        <dbReference type="EMBL" id="CAE7738230.1"/>
    </source>
</evidence>
<feature type="region of interest" description="Disordered" evidence="1">
    <location>
        <begin position="1"/>
        <end position="48"/>
    </location>
</feature>